<dbReference type="GO" id="GO:0003824">
    <property type="term" value="F:catalytic activity"/>
    <property type="evidence" value="ECO:0007669"/>
    <property type="project" value="InterPro"/>
</dbReference>
<keyword evidence="2" id="KW-1185">Reference proteome</keyword>
<name>C9SEH2_VERA1</name>
<dbReference type="HOGENOM" id="CLU_000288_34_22_1"/>
<dbReference type="InterPro" id="IPR053137">
    <property type="entry name" value="NLR-like"/>
</dbReference>
<accession>C9SEH2</accession>
<dbReference type="EMBL" id="DS985216">
    <property type="protein sequence ID" value="EEY16565.1"/>
    <property type="molecule type" value="Genomic_DNA"/>
</dbReference>
<dbReference type="KEGG" id="val:VDBG_02674"/>
<dbReference type="GeneID" id="9535915"/>
<organism evidence="2">
    <name type="scientific">Verticillium alfalfae (strain VaMs.102 / ATCC MYA-4576 / FGSC 10136)</name>
    <name type="common">Verticillium wilt of alfalfa</name>
    <name type="synonym">Verticillium albo-atrum</name>
    <dbReference type="NCBI Taxonomy" id="526221"/>
    <lineage>
        <taxon>Eukaryota</taxon>
        <taxon>Fungi</taxon>
        <taxon>Dikarya</taxon>
        <taxon>Ascomycota</taxon>
        <taxon>Pezizomycotina</taxon>
        <taxon>Sordariomycetes</taxon>
        <taxon>Hypocreomycetidae</taxon>
        <taxon>Glomerellales</taxon>
        <taxon>Plectosphaerellaceae</taxon>
        <taxon>Verticillium</taxon>
    </lineage>
</organism>
<reference evidence="2" key="1">
    <citation type="journal article" date="2011" name="PLoS Pathog.">
        <title>Comparative genomics yields insights into niche adaptation of plant vascular wilt pathogens.</title>
        <authorList>
            <person name="Klosterman S.J."/>
            <person name="Subbarao K.V."/>
            <person name="Kang S."/>
            <person name="Veronese P."/>
            <person name="Gold S.E."/>
            <person name="Thomma B.P.H.J."/>
            <person name="Chen Z."/>
            <person name="Henrissat B."/>
            <person name="Lee Y.-H."/>
            <person name="Park J."/>
            <person name="Garcia-Pedrajas M.D."/>
            <person name="Barbara D.J."/>
            <person name="Anchieta A."/>
            <person name="de Jonge R."/>
            <person name="Santhanam P."/>
            <person name="Maruthachalam K."/>
            <person name="Atallah Z."/>
            <person name="Amyotte S.G."/>
            <person name="Paz Z."/>
            <person name="Inderbitzin P."/>
            <person name="Hayes R.J."/>
            <person name="Heiman D.I."/>
            <person name="Young S."/>
            <person name="Zeng Q."/>
            <person name="Engels R."/>
            <person name="Galagan J."/>
            <person name="Cuomo C.A."/>
            <person name="Dobinson K.F."/>
            <person name="Ma L.-J."/>
        </authorList>
    </citation>
    <scope>NUCLEOTIDE SEQUENCE [LARGE SCALE GENOMIC DNA]</scope>
    <source>
        <strain evidence="2">VaMs.102 / ATCC MYA-4576 / FGSC 10136</strain>
    </source>
</reference>
<sequence length="209" mass="23357">MADLYLGDVVVGTRVMQYDLGKRHTAGQFQSTAVAKIPSLRLRSAITDLQASHRLQPGVNNGAAISSLRMVRILHERLQNHPRPTQPDHLFQAAYEHPADSPDCHDCDLGKLQMRGKRDIQDPIIHYGVIASGNSVIKDGKTRDDIARHLSAMCFEMESAGMMDNLECLPIRGICDYSDSHKNKGWQDYAARDRGRICERIGRETSCMA</sequence>
<dbReference type="PANTHER" id="PTHR46082:SF11">
    <property type="entry name" value="AAA+ ATPASE DOMAIN-CONTAINING PROTEIN-RELATED"/>
    <property type="match status" value="1"/>
</dbReference>
<dbReference type="InterPro" id="IPR035994">
    <property type="entry name" value="Nucleoside_phosphorylase_sf"/>
</dbReference>
<dbReference type="RefSeq" id="XP_003006535.1">
    <property type="nucleotide sequence ID" value="XM_003006489.1"/>
</dbReference>
<evidence type="ECO:0000313" key="2">
    <source>
        <dbReference type="Proteomes" id="UP000008698"/>
    </source>
</evidence>
<gene>
    <name evidence="1" type="ORF">VDBG_02674</name>
</gene>
<dbReference type="SUPFAM" id="SSF53167">
    <property type="entry name" value="Purine and uridine phosphorylases"/>
    <property type="match status" value="1"/>
</dbReference>
<dbReference type="PANTHER" id="PTHR46082">
    <property type="entry name" value="ATP/GTP-BINDING PROTEIN-RELATED"/>
    <property type="match status" value="1"/>
</dbReference>
<dbReference type="Proteomes" id="UP000008698">
    <property type="component" value="Unassembled WGS sequence"/>
</dbReference>
<dbReference type="Gene3D" id="3.40.50.1580">
    <property type="entry name" value="Nucleoside phosphorylase domain"/>
    <property type="match status" value="1"/>
</dbReference>
<dbReference type="AlphaFoldDB" id="C9SEH2"/>
<protein>
    <submittedName>
        <fullName evidence="1">Pfs</fullName>
    </submittedName>
</protein>
<dbReference type="eggNOG" id="KOG4177">
    <property type="taxonomic scope" value="Eukaryota"/>
</dbReference>
<proteinExistence type="predicted"/>
<dbReference type="GO" id="GO:0009116">
    <property type="term" value="P:nucleoside metabolic process"/>
    <property type="evidence" value="ECO:0007669"/>
    <property type="project" value="InterPro"/>
</dbReference>
<dbReference type="OMA" id="HMERYAS"/>
<dbReference type="OrthoDB" id="1577640at2759"/>
<evidence type="ECO:0000313" key="1">
    <source>
        <dbReference type="EMBL" id="EEY16565.1"/>
    </source>
</evidence>